<dbReference type="InterPro" id="IPR009063">
    <property type="entry name" value="Ig/albumin-bd_sf"/>
</dbReference>
<keyword evidence="1" id="KW-0732">Signal</keyword>
<feature type="signal peptide" evidence="1">
    <location>
        <begin position="1"/>
        <end position="25"/>
    </location>
</feature>
<sequence length="590" mass="63035">MKLSHKLVMVSAAALMSVAPLLGTAENVNTVQAAPKKTTSKKAANNKITLVRNAYVYDKNGKRLDKYMGSAKNTTIAKGVTVTSTGTKTINGVKYYDLGGGAYIKAVNVDGKAASSTSSLSKGTKAKFVSNSYIYDKNGKRISKYQGKSKFVKGDSVTTYGIQTINGKKYYQLDKKGTAFVRTVNIDGKTTSNQESSVSNDAESTKKYDYSLKKNAYIYDKNGKRINKYQGKSKLLKGAAIDVYGIETIKGKDYYQLDKKGTAFVKASNVTRTVKATSITMKKNAYIYNGNGDTKKKTVKKGKTVKATEARYIGTKLYYKIGDNQFVKAANVGKISGPELEPVNEPDGAATVDTGDNTVDPNVTKVTTINVAPLYNIKGQPDNVRAFGEGQSQQVSELRYIATSATATPELFYKLSSGRGYLKQSDVAVSGKILTPVNTPEQARADVTVATAADKTKLLQDINEATSVKNSEAYKFASSDAKAAYDRAITNGTAVNNDATATIAQVNEADAAIVSAKAKLNGKKITVSSISNLTPAEVTSIVQLVATANNVPESSIQLSNSGALTIVTNGYTQVLNLSDYVTQTSATSTN</sequence>
<organism evidence="3 4">
    <name type="scientific">Lactobacillus crispatus</name>
    <dbReference type="NCBI Taxonomy" id="47770"/>
    <lineage>
        <taxon>Bacteria</taxon>
        <taxon>Bacillati</taxon>
        <taxon>Bacillota</taxon>
        <taxon>Bacilli</taxon>
        <taxon>Lactobacillales</taxon>
        <taxon>Lactobacillaceae</taxon>
        <taxon>Lactobacillus</taxon>
    </lineage>
</organism>
<name>A0A4R6CVF0_9LACO</name>
<dbReference type="AlphaFoldDB" id="A0A4R6CVF0"/>
<reference evidence="3 4" key="1">
    <citation type="submission" date="2017-06" db="EMBL/GenBank/DDBJ databases">
        <authorList>
            <person name="Swanenburg J."/>
            <person name="Kort R."/>
        </authorList>
    </citation>
    <scope>NUCLEOTIDE SEQUENCE [LARGE SCALE GENOMIC DNA]</scope>
    <source>
        <strain evidence="3 4">RL05</strain>
    </source>
</reference>
<evidence type="ECO:0000313" key="3">
    <source>
        <dbReference type="EMBL" id="TDN34039.1"/>
    </source>
</evidence>
<keyword evidence="3" id="KW-0131">Cell cycle</keyword>
<feature type="domain" description="S-layer protein C-terminal" evidence="2">
    <location>
        <begin position="121"/>
        <end position="176"/>
    </location>
</feature>
<comment type="caution">
    <text evidence="3">The sequence shown here is derived from an EMBL/GenBank/DDBJ whole genome shotgun (WGS) entry which is preliminary data.</text>
</comment>
<feature type="chain" id="PRO_5038524613" evidence="1">
    <location>
        <begin position="26"/>
        <end position="590"/>
    </location>
</feature>
<keyword evidence="3" id="KW-0132">Cell division</keyword>
<evidence type="ECO:0000259" key="2">
    <source>
        <dbReference type="Pfam" id="PF03217"/>
    </source>
</evidence>
<feature type="domain" description="S-layer protein C-terminal" evidence="2">
    <location>
        <begin position="204"/>
        <end position="268"/>
    </location>
</feature>
<dbReference type="Pfam" id="PF07554">
    <property type="entry name" value="FIVAR"/>
    <property type="match status" value="1"/>
</dbReference>
<dbReference type="Gene3D" id="1.20.120.1850">
    <property type="entry name" value="Ebh helix bundles repeating unit (S and A modules)"/>
    <property type="match status" value="1"/>
</dbReference>
<dbReference type="EMBL" id="NKLP01000022">
    <property type="protein sequence ID" value="TDN34039.1"/>
    <property type="molecule type" value="Genomic_DNA"/>
</dbReference>
<evidence type="ECO:0000313" key="4">
    <source>
        <dbReference type="Proteomes" id="UP000295195"/>
    </source>
</evidence>
<dbReference type="Proteomes" id="UP000295195">
    <property type="component" value="Unassembled WGS sequence"/>
</dbReference>
<dbReference type="RefSeq" id="WP_005729174.1">
    <property type="nucleotide sequence ID" value="NZ_CAZZQD010000001.1"/>
</dbReference>
<gene>
    <name evidence="3" type="ORF">CEE75_01325</name>
</gene>
<feature type="domain" description="S-layer protein C-terminal" evidence="2">
    <location>
        <begin position="273"/>
        <end position="330"/>
    </location>
</feature>
<dbReference type="GO" id="GO:0051301">
    <property type="term" value="P:cell division"/>
    <property type="evidence" value="ECO:0007669"/>
    <property type="project" value="UniProtKB-KW"/>
</dbReference>
<feature type="domain" description="S-layer protein C-terminal" evidence="2">
    <location>
        <begin position="41"/>
        <end position="106"/>
    </location>
</feature>
<dbReference type="SUPFAM" id="SSF46997">
    <property type="entry name" value="Bacterial immunoglobulin/albumin-binding domains"/>
    <property type="match status" value="1"/>
</dbReference>
<protein>
    <submittedName>
        <fullName evidence="3">Cell division protein</fullName>
    </submittedName>
</protein>
<accession>A0A4R6CVF0</accession>
<proteinExistence type="predicted"/>
<evidence type="ECO:0000256" key="1">
    <source>
        <dbReference type="SAM" id="SignalP"/>
    </source>
</evidence>
<dbReference type="Pfam" id="PF03217">
    <property type="entry name" value="SlpA"/>
    <property type="match status" value="4"/>
</dbReference>
<dbReference type="InterPro" id="IPR024968">
    <property type="entry name" value="SlpA_C_lactobacillus"/>
</dbReference>